<evidence type="ECO:0000313" key="1">
    <source>
        <dbReference type="EMBL" id="KAF2089241.1"/>
    </source>
</evidence>
<dbReference type="Gene3D" id="1.20.1290.10">
    <property type="entry name" value="AhpD-like"/>
    <property type="match status" value="1"/>
</dbReference>
<gene>
    <name evidence="1" type="ORF">K490DRAFT_72056</name>
</gene>
<proteinExistence type="predicted"/>
<evidence type="ECO:0000313" key="2">
    <source>
        <dbReference type="Proteomes" id="UP000799776"/>
    </source>
</evidence>
<dbReference type="PANTHER" id="PTHR28180">
    <property type="entry name" value="CONSERVED MITOCHONDRIAL PROTEIN-RELATED"/>
    <property type="match status" value="1"/>
</dbReference>
<dbReference type="InterPro" id="IPR052999">
    <property type="entry name" value="PTS1_Protein"/>
</dbReference>
<dbReference type="Proteomes" id="UP000799776">
    <property type="component" value="Unassembled WGS sequence"/>
</dbReference>
<dbReference type="PANTHER" id="PTHR28180:SF2">
    <property type="entry name" value="PEROXISOMAL PROTEIN 2"/>
    <property type="match status" value="1"/>
</dbReference>
<dbReference type="AlphaFoldDB" id="A0A6A5YEK3"/>
<dbReference type="EMBL" id="ML978714">
    <property type="protein sequence ID" value="KAF2089241.1"/>
    <property type="molecule type" value="Genomic_DNA"/>
</dbReference>
<reference evidence="1" key="1">
    <citation type="journal article" date="2020" name="Stud. Mycol.">
        <title>101 Dothideomycetes genomes: a test case for predicting lifestyles and emergence of pathogens.</title>
        <authorList>
            <person name="Haridas S."/>
            <person name="Albert R."/>
            <person name="Binder M."/>
            <person name="Bloem J."/>
            <person name="Labutti K."/>
            <person name="Salamov A."/>
            <person name="Andreopoulos B."/>
            <person name="Baker S."/>
            <person name="Barry K."/>
            <person name="Bills G."/>
            <person name="Bluhm B."/>
            <person name="Cannon C."/>
            <person name="Castanera R."/>
            <person name="Culley D."/>
            <person name="Daum C."/>
            <person name="Ezra D."/>
            <person name="Gonzalez J."/>
            <person name="Henrissat B."/>
            <person name="Kuo A."/>
            <person name="Liang C."/>
            <person name="Lipzen A."/>
            <person name="Lutzoni F."/>
            <person name="Magnuson J."/>
            <person name="Mondo S."/>
            <person name="Nolan M."/>
            <person name="Ohm R."/>
            <person name="Pangilinan J."/>
            <person name="Park H.-J."/>
            <person name="Ramirez L."/>
            <person name="Alfaro M."/>
            <person name="Sun H."/>
            <person name="Tritt A."/>
            <person name="Yoshinaga Y."/>
            <person name="Zwiers L.-H."/>
            <person name="Turgeon B."/>
            <person name="Goodwin S."/>
            <person name="Spatafora J."/>
            <person name="Crous P."/>
            <person name="Grigoriev I."/>
        </authorList>
    </citation>
    <scope>NUCLEOTIDE SEQUENCE</scope>
    <source>
        <strain evidence="1">CBS 121410</strain>
    </source>
</reference>
<dbReference type="SUPFAM" id="SSF69118">
    <property type="entry name" value="AhpD-like"/>
    <property type="match status" value="1"/>
</dbReference>
<evidence type="ECO:0008006" key="3">
    <source>
        <dbReference type="Google" id="ProtNLM"/>
    </source>
</evidence>
<keyword evidence="2" id="KW-1185">Reference proteome</keyword>
<accession>A0A6A5YEK3</accession>
<dbReference type="OrthoDB" id="5537330at2759"/>
<organism evidence="1 2">
    <name type="scientific">Saccharata proteae CBS 121410</name>
    <dbReference type="NCBI Taxonomy" id="1314787"/>
    <lineage>
        <taxon>Eukaryota</taxon>
        <taxon>Fungi</taxon>
        <taxon>Dikarya</taxon>
        <taxon>Ascomycota</taxon>
        <taxon>Pezizomycotina</taxon>
        <taxon>Dothideomycetes</taxon>
        <taxon>Dothideomycetes incertae sedis</taxon>
        <taxon>Botryosphaeriales</taxon>
        <taxon>Saccharataceae</taxon>
        <taxon>Saccharata</taxon>
    </lineage>
</organism>
<sequence length="254" mass="27912">MPLNIPTVLTPTLLRTLRTHPNLPQHTWYFVAGVTLSALNRPDEVPRILTHALEHDAPPSNAQSSDEQLRIARRMREGLVKSAAVIGLPKTINSLLALKTATPEHLLDEPMSYSPSARPVDVYDTPPSAILHRGQTFFDRVYGKVSKRVMGQMDRSGTEDLGIVARLMYGYLLSNERVLDARDSSFVLVAALVPQDVNPQLKGHLKGALGNGAKVEEVMAVREIVIKICEATGMKQLGPDSPGGWGWREEVAKL</sequence>
<name>A0A6A5YEK3_9PEZI</name>
<protein>
    <recommendedName>
        <fullName evidence="3">Carboxymuconolactone decarboxylase-like domain-containing protein</fullName>
    </recommendedName>
</protein>
<dbReference type="InterPro" id="IPR029032">
    <property type="entry name" value="AhpD-like"/>
</dbReference>